<keyword evidence="3" id="KW-1185">Reference proteome</keyword>
<gene>
    <name evidence="2" type="ORF">ACFO5Q_12035</name>
</gene>
<accession>A0ABV8UCX0</accession>
<comment type="caution">
    <text evidence="2">The sequence shown here is derived from an EMBL/GenBank/DDBJ whole genome shotgun (WGS) entry which is preliminary data.</text>
</comment>
<dbReference type="Proteomes" id="UP001595776">
    <property type="component" value="Unassembled WGS sequence"/>
</dbReference>
<keyword evidence="1" id="KW-0732">Signal</keyword>
<evidence type="ECO:0000313" key="3">
    <source>
        <dbReference type="Proteomes" id="UP001595776"/>
    </source>
</evidence>
<protein>
    <submittedName>
        <fullName evidence="2">Uncharacterized protein</fullName>
    </submittedName>
</protein>
<evidence type="ECO:0000313" key="2">
    <source>
        <dbReference type="EMBL" id="MFC4348573.1"/>
    </source>
</evidence>
<name>A0ABV8UCX0_9PROT</name>
<feature type="chain" id="PRO_5046202466" evidence="1">
    <location>
        <begin position="19"/>
        <end position="119"/>
    </location>
</feature>
<evidence type="ECO:0000256" key="1">
    <source>
        <dbReference type="SAM" id="SignalP"/>
    </source>
</evidence>
<sequence length="119" mass="13166">MRLLPALLILLLSLSARAEESFIDGFPDVPMLPVIRSIEGEPVVFDTPGGTVAEATLMLEGTAAKAMESYRESLTALGWTCDNPTTAMHCWREENRLTFKHPANNEAGDRLILRLEPKQ</sequence>
<proteinExistence type="predicted"/>
<feature type="signal peptide" evidence="1">
    <location>
        <begin position="1"/>
        <end position="18"/>
    </location>
</feature>
<reference evidence="3" key="1">
    <citation type="journal article" date="2019" name="Int. J. Syst. Evol. Microbiol.">
        <title>The Global Catalogue of Microorganisms (GCM) 10K type strain sequencing project: providing services to taxonomists for standard genome sequencing and annotation.</title>
        <authorList>
            <consortium name="The Broad Institute Genomics Platform"/>
            <consortium name="The Broad Institute Genome Sequencing Center for Infectious Disease"/>
            <person name="Wu L."/>
            <person name="Ma J."/>
        </authorList>
    </citation>
    <scope>NUCLEOTIDE SEQUENCE [LARGE SCALE GENOMIC DNA]</scope>
    <source>
        <strain evidence="3">CGMCC 1.15304</strain>
    </source>
</reference>
<organism evidence="2 3">
    <name type="scientific">Kordiimonas lipolytica</name>
    <dbReference type="NCBI Taxonomy" id="1662421"/>
    <lineage>
        <taxon>Bacteria</taxon>
        <taxon>Pseudomonadati</taxon>
        <taxon>Pseudomonadota</taxon>
        <taxon>Alphaproteobacteria</taxon>
        <taxon>Kordiimonadales</taxon>
        <taxon>Kordiimonadaceae</taxon>
        <taxon>Kordiimonas</taxon>
    </lineage>
</organism>
<dbReference type="RefSeq" id="WP_068148900.1">
    <property type="nucleotide sequence ID" value="NZ_JBHSCR010000013.1"/>
</dbReference>
<dbReference type="EMBL" id="JBHSCR010000013">
    <property type="protein sequence ID" value="MFC4348573.1"/>
    <property type="molecule type" value="Genomic_DNA"/>
</dbReference>